<dbReference type="GeneID" id="6077856"/>
<accession>B0DE93</accession>
<name>B0DE93_LACBS</name>
<gene>
    <name evidence="1" type="ORF">LACBIDRAFT_298900</name>
</gene>
<evidence type="ECO:0000313" key="1">
    <source>
        <dbReference type="EMBL" id="EDR07227.1"/>
    </source>
</evidence>
<evidence type="ECO:0000313" key="2">
    <source>
        <dbReference type="Proteomes" id="UP000001194"/>
    </source>
</evidence>
<dbReference type="HOGENOM" id="CLU_1402662_0_0_1"/>
<sequence>MWTSFARSCSPMFQPVASFFRGVITNKHGACRIICETWTLFVRSRTLTPQLVAMHWGETSPKFTEYVILFGKHGPFFLEAAHRHSSSSQCFLGRHHQKTRSMTYCLGDVRPVCEKLRVEVRTRRNALKHHQQMQYYLRNMGPLFENLYINVCARRKLFWGCHQKTQSMSYYYPIPSWRISSSCCKEDHSVIGLD</sequence>
<proteinExistence type="predicted"/>
<dbReference type="KEGG" id="lbc:LACBIDRAFT_298900"/>
<dbReference type="InParanoid" id="B0DE93"/>
<dbReference type="EMBL" id="DS547105">
    <property type="protein sequence ID" value="EDR07227.1"/>
    <property type="molecule type" value="Genomic_DNA"/>
</dbReference>
<dbReference type="Proteomes" id="UP000001194">
    <property type="component" value="Unassembled WGS sequence"/>
</dbReference>
<protein>
    <submittedName>
        <fullName evidence="1">Predicted protein</fullName>
    </submittedName>
</protein>
<dbReference type="AlphaFoldDB" id="B0DE93"/>
<dbReference type="RefSeq" id="XP_001882158.1">
    <property type="nucleotide sequence ID" value="XM_001882123.1"/>
</dbReference>
<reference evidence="1 2" key="1">
    <citation type="journal article" date="2008" name="Nature">
        <title>The genome of Laccaria bicolor provides insights into mycorrhizal symbiosis.</title>
        <authorList>
            <person name="Martin F."/>
            <person name="Aerts A."/>
            <person name="Ahren D."/>
            <person name="Brun A."/>
            <person name="Danchin E.G.J."/>
            <person name="Duchaussoy F."/>
            <person name="Gibon J."/>
            <person name="Kohler A."/>
            <person name="Lindquist E."/>
            <person name="Pereda V."/>
            <person name="Salamov A."/>
            <person name="Shapiro H.J."/>
            <person name="Wuyts J."/>
            <person name="Blaudez D."/>
            <person name="Buee M."/>
            <person name="Brokstein P."/>
            <person name="Canbaeck B."/>
            <person name="Cohen D."/>
            <person name="Courty P.E."/>
            <person name="Coutinho P.M."/>
            <person name="Delaruelle C."/>
            <person name="Detter J.C."/>
            <person name="Deveau A."/>
            <person name="DiFazio S."/>
            <person name="Duplessis S."/>
            <person name="Fraissinet-Tachet L."/>
            <person name="Lucic E."/>
            <person name="Frey-Klett P."/>
            <person name="Fourrey C."/>
            <person name="Feussner I."/>
            <person name="Gay G."/>
            <person name="Grimwood J."/>
            <person name="Hoegger P.J."/>
            <person name="Jain P."/>
            <person name="Kilaru S."/>
            <person name="Labbe J."/>
            <person name="Lin Y.C."/>
            <person name="Legue V."/>
            <person name="Le Tacon F."/>
            <person name="Marmeisse R."/>
            <person name="Melayah D."/>
            <person name="Montanini B."/>
            <person name="Muratet M."/>
            <person name="Nehls U."/>
            <person name="Niculita-Hirzel H."/>
            <person name="Oudot-Le Secq M.P."/>
            <person name="Peter M."/>
            <person name="Quesneville H."/>
            <person name="Rajashekar B."/>
            <person name="Reich M."/>
            <person name="Rouhier N."/>
            <person name="Schmutz J."/>
            <person name="Yin T."/>
            <person name="Chalot M."/>
            <person name="Henrissat B."/>
            <person name="Kuees U."/>
            <person name="Lucas S."/>
            <person name="Van de Peer Y."/>
            <person name="Podila G.K."/>
            <person name="Polle A."/>
            <person name="Pukkila P.J."/>
            <person name="Richardson P.M."/>
            <person name="Rouze P."/>
            <person name="Sanders I.R."/>
            <person name="Stajich J.E."/>
            <person name="Tunlid A."/>
            <person name="Tuskan G."/>
            <person name="Grigoriev I.V."/>
        </authorList>
    </citation>
    <scope>NUCLEOTIDE SEQUENCE [LARGE SCALE GENOMIC DNA]</scope>
    <source>
        <strain evidence="2">S238N-H82 / ATCC MYA-4686</strain>
    </source>
</reference>
<keyword evidence="2" id="KW-1185">Reference proteome</keyword>
<organism evidence="2">
    <name type="scientific">Laccaria bicolor (strain S238N-H82 / ATCC MYA-4686)</name>
    <name type="common">Bicoloured deceiver</name>
    <name type="synonym">Laccaria laccata var. bicolor</name>
    <dbReference type="NCBI Taxonomy" id="486041"/>
    <lineage>
        <taxon>Eukaryota</taxon>
        <taxon>Fungi</taxon>
        <taxon>Dikarya</taxon>
        <taxon>Basidiomycota</taxon>
        <taxon>Agaricomycotina</taxon>
        <taxon>Agaricomycetes</taxon>
        <taxon>Agaricomycetidae</taxon>
        <taxon>Agaricales</taxon>
        <taxon>Agaricineae</taxon>
        <taxon>Hydnangiaceae</taxon>
        <taxon>Laccaria</taxon>
    </lineage>
</organism>